<protein>
    <submittedName>
        <fullName evidence="2">Alcohol dehydrogenase</fullName>
    </submittedName>
</protein>
<organism evidence="2 3">
    <name type="scientific">Naematelia encephala</name>
    <dbReference type="NCBI Taxonomy" id="71784"/>
    <lineage>
        <taxon>Eukaryota</taxon>
        <taxon>Fungi</taxon>
        <taxon>Dikarya</taxon>
        <taxon>Basidiomycota</taxon>
        <taxon>Agaricomycotina</taxon>
        <taxon>Tremellomycetes</taxon>
        <taxon>Tremellales</taxon>
        <taxon>Naemateliaceae</taxon>
        <taxon>Naematelia</taxon>
    </lineage>
</organism>
<gene>
    <name evidence="2" type="ORF">BCR39DRAFT_472274</name>
</gene>
<accession>A0A1Y2APG0</accession>
<dbReference type="Pfam" id="PF08240">
    <property type="entry name" value="ADH_N"/>
    <property type="match status" value="1"/>
</dbReference>
<proteinExistence type="predicted"/>
<dbReference type="SUPFAM" id="SSF51735">
    <property type="entry name" value="NAD(P)-binding Rossmann-fold domains"/>
    <property type="match status" value="1"/>
</dbReference>
<dbReference type="InterPro" id="IPR036291">
    <property type="entry name" value="NAD(P)-bd_dom_sf"/>
</dbReference>
<dbReference type="Pfam" id="PF00107">
    <property type="entry name" value="ADH_zinc_N"/>
    <property type="match status" value="1"/>
</dbReference>
<dbReference type="AlphaFoldDB" id="A0A1Y2APG0"/>
<dbReference type="EMBL" id="MCFC01000067">
    <property type="protein sequence ID" value="ORY24453.1"/>
    <property type="molecule type" value="Genomic_DNA"/>
</dbReference>
<dbReference type="OrthoDB" id="9930022at2759"/>
<dbReference type="GO" id="GO:0016491">
    <property type="term" value="F:oxidoreductase activity"/>
    <property type="evidence" value="ECO:0007669"/>
    <property type="project" value="InterPro"/>
</dbReference>
<evidence type="ECO:0000313" key="2">
    <source>
        <dbReference type="EMBL" id="ORY24453.1"/>
    </source>
</evidence>
<dbReference type="CDD" id="cd08276">
    <property type="entry name" value="MDR7"/>
    <property type="match status" value="1"/>
</dbReference>
<evidence type="ECO:0000259" key="1">
    <source>
        <dbReference type="SMART" id="SM00829"/>
    </source>
</evidence>
<feature type="domain" description="Enoyl reductase (ER)" evidence="1">
    <location>
        <begin position="16"/>
        <end position="346"/>
    </location>
</feature>
<reference evidence="2 3" key="1">
    <citation type="submission" date="2016-07" db="EMBL/GenBank/DDBJ databases">
        <title>Pervasive Adenine N6-methylation of Active Genes in Fungi.</title>
        <authorList>
            <consortium name="DOE Joint Genome Institute"/>
            <person name="Mondo S.J."/>
            <person name="Dannebaum R.O."/>
            <person name="Kuo R.C."/>
            <person name="Labutti K."/>
            <person name="Haridas S."/>
            <person name="Kuo A."/>
            <person name="Salamov A."/>
            <person name="Ahrendt S.R."/>
            <person name="Lipzen A."/>
            <person name="Sullivan W."/>
            <person name="Andreopoulos W.B."/>
            <person name="Clum A."/>
            <person name="Lindquist E."/>
            <person name="Daum C."/>
            <person name="Ramamoorthy G.K."/>
            <person name="Gryganskyi A."/>
            <person name="Culley D."/>
            <person name="Magnuson J.K."/>
            <person name="James T.Y."/>
            <person name="O'Malley M.A."/>
            <person name="Stajich J.E."/>
            <person name="Spatafora J.W."/>
            <person name="Visel A."/>
            <person name="Grigoriev I.V."/>
        </authorList>
    </citation>
    <scope>NUCLEOTIDE SEQUENCE [LARGE SCALE GENOMIC DNA]</scope>
    <source>
        <strain evidence="2 3">68-887.2</strain>
    </source>
</reference>
<dbReference type="InParanoid" id="A0A1Y2APG0"/>
<evidence type="ECO:0000313" key="3">
    <source>
        <dbReference type="Proteomes" id="UP000193986"/>
    </source>
</evidence>
<dbReference type="PANTHER" id="PTHR45033:SF2">
    <property type="entry name" value="ZINC-TYPE ALCOHOL DEHYDROGENASE-LIKE PROTEIN C1773.06C"/>
    <property type="match status" value="1"/>
</dbReference>
<dbReference type="InterPro" id="IPR013149">
    <property type="entry name" value="ADH-like_C"/>
</dbReference>
<dbReference type="SMART" id="SM00829">
    <property type="entry name" value="PKS_ER"/>
    <property type="match status" value="1"/>
</dbReference>
<dbReference type="Gene3D" id="3.40.50.720">
    <property type="entry name" value="NAD(P)-binding Rossmann-like Domain"/>
    <property type="match status" value="1"/>
</dbReference>
<dbReference type="InterPro" id="IPR020843">
    <property type="entry name" value="ER"/>
</dbReference>
<dbReference type="Gene3D" id="3.90.180.10">
    <property type="entry name" value="Medium-chain alcohol dehydrogenases, catalytic domain"/>
    <property type="match status" value="1"/>
</dbReference>
<name>A0A1Y2APG0_9TREE</name>
<dbReference type="InterPro" id="IPR011032">
    <property type="entry name" value="GroES-like_sf"/>
</dbReference>
<dbReference type="InterPro" id="IPR013154">
    <property type="entry name" value="ADH-like_N"/>
</dbReference>
<sequence length="350" mass="37521">MSTPKTQRQWILSGRGSVENLSIQSDVPVPTPGPYEVLINFKAASLNYGDLLCNSPHFPYPNPDPLIPLSDGAGVIVALGANCRRFKVGDRVMKAYFPTFLSGLANPIDKKTAPGLLGHGIAREYAVFTEESLVRIPDSLDWKQAAALPCAGVTAWSALFGLQGRRVMPGDWVLTQGTGGVSLFALQFAKAAGARVVATTSSDAKADILKSLGADHIINYRTDPAWATTARELTGGAGFQHIVDIGGPGTLKDSLNAIAYEGVLSVVGLVDLANQQGIPTLFDILERVCIVRATMVGSKADFEDMVKAIEANNIKPVLDDTVFAFDQLKEAYEHLKSQKHIGKIVIDFTK</sequence>
<dbReference type="STRING" id="71784.A0A1Y2APG0"/>
<keyword evidence="3" id="KW-1185">Reference proteome</keyword>
<dbReference type="PANTHER" id="PTHR45033">
    <property type="match status" value="1"/>
</dbReference>
<dbReference type="InterPro" id="IPR052711">
    <property type="entry name" value="Zinc_ADH-like"/>
</dbReference>
<dbReference type="Proteomes" id="UP000193986">
    <property type="component" value="Unassembled WGS sequence"/>
</dbReference>
<dbReference type="SUPFAM" id="SSF50129">
    <property type="entry name" value="GroES-like"/>
    <property type="match status" value="1"/>
</dbReference>
<comment type="caution">
    <text evidence="2">The sequence shown here is derived from an EMBL/GenBank/DDBJ whole genome shotgun (WGS) entry which is preliminary data.</text>
</comment>